<organism evidence="1 2">
    <name type="scientific">Mucilaginibacter mallensis</name>
    <dbReference type="NCBI Taxonomy" id="652787"/>
    <lineage>
        <taxon>Bacteria</taxon>
        <taxon>Pseudomonadati</taxon>
        <taxon>Bacteroidota</taxon>
        <taxon>Sphingobacteriia</taxon>
        <taxon>Sphingobacteriales</taxon>
        <taxon>Sphingobacteriaceae</taxon>
        <taxon>Mucilaginibacter</taxon>
    </lineage>
</organism>
<dbReference type="EMBL" id="LT629740">
    <property type="protein sequence ID" value="SDT53151.1"/>
    <property type="molecule type" value="Genomic_DNA"/>
</dbReference>
<dbReference type="SUPFAM" id="SSF53756">
    <property type="entry name" value="UDP-Glycosyltransferase/glycogen phosphorylase"/>
    <property type="match status" value="1"/>
</dbReference>
<protein>
    <submittedName>
        <fullName evidence="1">Glycosyltransferase involved in cell wall bisynthesis</fullName>
    </submittedName>
</protein>
<name>A0A1H2B4M1_MUCMA</name>
<proteinExistence type="predicted"/>
<reference evidence="1 2" key="1">
    <citation type="submission" date="2016-10" db="EMBL/GenBank/DDBJ databases">
        <authorList>
            <person name="de Groot N.N."/>
        </authorList>
    </citation>
    <scope>NUCLEOTIDE SEQUENCE [LARGE SCALE GENOMIC DNA]</scope>
    <source>
        <strain evidence="1 2">MP1X4</strain>
    </source>
</reference>
<accession>A0A1H2B4M1</accession>
<dbReference type="RefSeq" id="WP_157682261.1">
    <property type="nucleotide sequence ID" value="NZ_LT629740.1"/>
</dbReference>
<sequence length="407" mass="46003">MKYKVLLLTSGQPSLNPRLVKEADALSDAGYDVTVLYVYWNDWATKFDALLLQNKKWKAIRVGGDPYQQKTTYFFSRLIHKISRSVIQKTGPVNMLSQTAISRGAYFLTREAKNHKADLYIGHNLGALAAVIKAAEKHHAKSGFDTEDFHRQEVSDDKNSLHFKNVKYLEDKYLSKADYVTSASPQIANAYERLYPGIKPVSILNVFPQDTSVKERGVNNGIIKLFWFSQTIGTNRGLEEVIEALNRLDSDNIELHLLGNSNESIKQLFLNKARTGKQQIFFHEPILADDLISFASQFDIGLASENSTPYNRDICLTNKIFTYLQAGLTIIASDTTAQKAFLNEYPGIGKVYQKNDIQSLTNILSVYQADSELLHNTCAASLKLGREKMNWENENKKFLSLVEKTLN</sequence>
<keyword evidence="1" id="KW-0808">Transferase</keyword>
<keyword evidence="2" id="KW-1185">Reference proteome</keyword>
<gene>
    <name evidence="1" type="ORF">SAMN05216490_3907</name>
</gene>
<dbReference type="Proteomes" id="UP000199679">
    <property type="component" value="Chromosome I"/>
</dbReference>
<evidence type="ECO:0000313" key="2">
    <source>
        <dbReference type="Proteomes" id="UP000199679"/>
    </source>
</evidence>
<dbReference type="STRING" id="652787.SAMN05216490_3907"/>
<dbReference type="GO" id="GO:0016740">
    <property type="term" value="F:transferase activity"/>
    <property type="evidence" value="ECO:0007669"/>
    <property type="project" value="UniProtKB-KW"/>
</dbReference>
<evidence type="ECO:0000313" key="1">
    <source>
        <dbReference type="EMBL" id="SDT53151.1"/>
    </source>
</evidence>
<dbReference type="OrthoDB" id="1406894at2"/>
<dbReference type="Gene3D" id="3.40.50.2000">
    <property type="entry name" value="Glycogen Phosphorylase B"/>
    <property type="match status" value="2"/>
</dbReference>
<dbReference type="AlphaFoldDB" id="A0A1H2B4M1"/>